<sequence length="66" mass="7461">MSTMEKTEDPRQYLETEARIIAENETHVVIAHRVEKATIARYLPLMAALADRIPSALTTLLHSKLT</sequence>
<dbReference type="AlphaFoldDB" id="A0A1G6Z165"/>
<evidence type="ECO:0000313" key="1">
    <source>
        <dbReference type="EMBL" id="SDD96053.1"/>
    </source>
</evidence>
<name>A0A1G6Z165_9BRAD</name>
<gene>
    <name evidence="1" type="ORF">SAMN05216337_1017163</name>
</gene>
<protein>
    <submittedName>
        <fullName evidence="1">Uncharacterized protein</fullName>
    </submittedName>
</protein>
<dbReference type="EMBL" id="FMZW01000017">
    <property type="protein sequence ID" value="SDD96053.1"/>
    <property type="molecule type" value="Genomic_DNA"/>
</dbReference>
<organism evidence="1 2">
    <name type="scientific">Bradyrhizobium brasilense</name>
    <dbReference type="NCBI Taxonomy" id="1419277"/>
    <lineage>
        <taxon>Bacteria</taxon>
        <taxon>Pseudomonadati</taxon>
        <taxon>Pseudomonadota</taxon>
        <taxon>Alphaproteobacteria</taxon>
        <taxon>Hyphomicrobiales</taxon>
        <taxon>Nitrobacteraceae</taxon>
        <taxon>Bradyrhizobium</taxon>
    </lineage>
</organism>
<proteinExistence type="predicted"/>
<reference evidence="1 2" key="1">
    <citation type="submission" date="2016-10" db="EMBL/GenBank/DDBJ databases">
        <authorList>
            <person name="de Groot N.N."/>
        </authorList>
    </citation>
    <scope>NUCLEOTIDE SEQUENCE [LARGE SCALE GENOMIC DNA]</scope>
    <source>
        <strain evidence="1 2">R5</strain>
    </source>
</reference>
<evidence type="ECO:0000313" key="2">
    <source>
        <dbReference type="Proteomes" id="UP000199245"/>
    </source>
</evidence>
<accession>A0A1G6Z165</accession>
<dbReference type="RefSeq" id="WP_092084115.1">
    <property type="nucleotide sequence ID" value="NZ_FMZW01000017.1"/>
</dbReference>
<dbReference type="Proteomes" id="UP000199245">
    <property type="component" value="Unassembled WGS sequence"/>
</dbReference>